<dbReference type="NCBIfam" id="TIGR02937">
    <property type="entry name" value="sigma70-ECF"/>
    <property type="match status" value="1"/>
</dbReference>
<dbReference type="Pfam" id="PF04542">
    <property type="entry name" value="Sigma70_r2"/>
    <property type="match status" value="1"/>
</dbReference>
<evidence type="ECO:0000313" key="8">
    <source>
        <dbReference type="Proteomes" id="UP000279089"/>
    </source>
</evidence>
<dbReference type="OrthoDB" id="659361at2"/>
<sequence>MDIALLQEQVAVYRSEEAYKQLFLHFYKGLVRFADTYVRQGEVAEELVSDAILKVWTMKEDLMNIHNLKVYLFKAVKNAAINYLVKSRNYITCDIDNIAPASFVSYLTPEDICISRELKNDFANAIAQLPPKCQMAYKLVREEKFSYKEVAVIMEISENTVDRHLNIAMRRLADVFKTYRSSSAEKF</sequence>
<organism evidence="7 8">
    <name type="scientific">Chitinophaga barathri</name>
    <dbReference type="NCBI Taxonomy" id="1647451"/>
    <lineage>
        <taxon>Bacteria</taxon>
        <taxon>Pseudomonadati</taxon>
        <taxon>Bacteroidota</taxon>
        <taxon>Chitinophagia</taxon>
        <taxon>Chitinophagales</taxon>
        <taxon>Chitinophagaceae</taxon>
        <taxon>Chitinophaga</taxon>
    </lineage>
</organism>
<proteinExistence type="inferred from homology"/>
<dbReference type="InterPro" id="IPR013324">
    <property type="entry name" value="RNA_pol_sigma_r3/r4-like"/>
</dbReference>
<dbReference type="PANTHER" id="PTHR43133:SF46">
    <property type="entry name" value="RNA POLYMERASE SIGMA-70 FACTOR ECF SUBFAMILY"/>
    <property type="match status" value="1"/>
</dbReference>
<accession>A0A3N4M8E2</accession>
<dbReference type="Proteomes" id="UP000279089">
    <property type="component" value="Unassembled WGS sequence"/>
</dbReference>
<dbReference type="Pfam" id="PF08281">
    <property type="entry name" value="Sigma70_r4_2"/>
    <property type="match status" value="1"/>
</dbReference>
<evidence type="ECO:0000256" key="3">
    <source>
        <dbReference type="ARBA" id="ARBA00023082"/>
    </source>
</evidence>
<name>A0A3N4M8E2_9BACT</name>
<dbReference type="InterPro" id="IPR036388">
    <property type="entry name" value="WH-like_DNA-bd_sf"/>
</dbReference>
<dbReference type="InterPro" id="IPR013325">
    <property type="entry name" value="RNA_pol_sigma_r2"/>
</dbReference>
<dbReference type="InterPro" id="IPR039425">
    <property type="entry name" value="RNA_pol_sigma-70-like"/>
</dbReference>
<gene>
    <name evidence="7" type="ORF">EG028_17080</name>
</gene>
<comment type="similarity">
    <text evidence="1">Belongs to the sigma-70 factor family. ECF subfamily.</text>
</comment>
<dbReference type="GO" id="GO:0016987">
    <property type="term" value="F:sigma factor activity"/>
    <property type="evidence" value="ECO:0007669"/>
    <property type="project" value="UniProtKB-KW"/>
</dbReference>
<dbReference type="Gene3D" id="1.10.10.10">
    <property type="entry name" value="Winged helix-like DNA-binding domain superfamily/Winged helix DNA-binding domain"/>
    <property type="match status" value="1"/>
</dbReference>
<reference evidence="8" key="1">
    <citation type="submission" date="2018-11" db="EMBL/GenBank/DDBJ databases">
        <title>Chitinophaga lutea sp.nov., isolate from arsenic contaminated soil.</title>
        <authorList>
            <person name="Zong Y."/>
        </authorList>
    </citation>
    <scope>NUCLEOTIDE SEQUENCE [LARGE SCALE GENOMIC DNA]</scope>
    <source>
        <strain evidence="8">YLT18</strain>
    </source>
</reference>
<evidence type="ECO:0000313" key="7">
    <source>
        <dbReference type="EMBL" id="RPD39842.1"/>
    </source>
</evidence>
<dbReference type="EMBL" id="RMBX01000009">
    <property type="protein sequence ID" value="RPD39842.1"/>
    <property type="molecule type" value="Genomic_DNA"/>
</dbReference>
<keyword evidence="8" id="KW-1185">Reference proteome</keyword>
<dbReference type="SUPFAM" id="SSF88946">
    <property type="entry name" value="Sigma2 domain of RNA polymerase sigma factors"/>
    <property type="match status" value="1"/>
</dbReference>
<evidence type="ECO:0000256" key="4">
    <source>
        <dbReference type="ARBA" id="ARBA00023163"/>
    </source>
</evidence>
<dbReference type="InterPro" id="IPR007627">
    <property type="entry name" value="RNA_pol_sigma70_r2"/>
</dbReference>
<dbReference type="AlphaFoldDB" id="A0A3N4M8E2"/>
<keyword evidence="2" id="KW-0805">Transcription regulation</keyword>
<evidence type="ECO:0000256" key="2">
    <source>
        <dbReference type="ARBA" id="ARBA00023015"/>
    </source>
</evidence>
<feature type="domain" description="RNA polymerase sigma factor 70 region 4 type 2" evidence="6">
    <location>
        <begin position="122"/>
        <end position="172"/>
    </location>
</feature>
<dbReference type="Gene3D" id="1.10.1740.10">
    <property type="match status" value="1"/>
</dbReference>
<dbReference type="InterPro" id="IPR014327">
    <property type="entry name" value="RNA_pol_sigma70_bacteroid"/>
</dbReference>
<dbReference type="InterPro" id="IPR014284">
    <property type="entry name" value="RNA_pol_sigma-70_dom"/>
</dbReference>
<evidence type="ECO:0000259" key="5">
    <source>
        <dbReference type="Pfam" id="PF04542"/>
    </source>
</evidence>
<protein>
    <submittedName>
        <fullName evidence="7">RNA polymerase sigma-70 factor</fullName>
    </submittedName>
</protein>
<dbReference type="NCBIfam" id="TIGR02985">
    <property type="entry name" value="Sig70_bacteroi1"/>
    <property type="match status" value="1"/>
</dbReference>
<evidence type="ECO:0000259" key="6">
    <source>
        <dbReference type="Pfam" id="PF08281"/>
    </source>
</evidence>
<dbReference type="PANTHER" id="PTHR43133">
    <property type="entry name" value="RNA POLYMERASE ECF-TYPE SIGMA FACTO"/>
    <property type="match status" value="1"/>
</dbReference>
<comment type="caution">
    <text evidence="7">The sequence shown here is derived from an EMBL/GenBank/DDBJ whole genome shotgun (WGS) entry which is preliminary data.</text>
</comment>
<dbReference type="InterPro" id="IPR013249">
    <property type="entry name" value="RNA_pol_sigma70_r4_t2"/>
</dbReference>
<dbReference type="GO" id="GO:0003677">
    <property type="term" value="F:DNA binding"/>
    <property type="evidence" value="ECO:0007669"/>
    <property type="project" value="InterPro"/>
</dbReference>
<dbReference type="GO" id="GO:0006352">
    <property type="term" value="P:DNA-templated transcription initiation"/>
    <property type="evidence" value="ECO:0007669"/>
    <property type="project" value="InterPro"/>
</dbReference>
<keyword evidence="4" id="KW-0804">Transcription</keyword>
<dbReference type="RefSeq" id="WP_120517871.1">
    <property type="nucleotide sequence ID" value="NZ_QXZY01000010.1"/>
</dbReference>
<feature type="domain" description="RNA polymerase sigma-70 region 2" evidence="5">
    <location>
        <begin position="22"/>
        <end position="88"/>
    </location>
</feature>
<evidence type="ECO:0000256" key="1">
    <source>
        <dbReference type="ARBA" id="ARBA00010641"/>
    </source>
</evidence>
<dbReference type="SUPFAM" id="SSF88659">
    <property type="entry name" value="Sigma3 and sigma4 domains of RNA polymerase sigma factors"/>
    <property type="match status" value="1"/>
</dbReference>
<keyword evidence="3" id="KW-0731">Sigma factor</keyword>